<gene>
    <name evidence="4" type="ORF">GCM10009560_45910</name>
</gene>
<comment type="caution">
    <text evidence="4">The sequence shown here is derived from an EMBL/GenBank/DDBJ whole genome shotgun (WGS) entry which is preliminary data.</text>
</comment>
<evidence type="ECO:0000256" key="1">
    <source>
        <dbReference type="ARBA" id="ARBA00023002"/>
    </source>
</evidence>
<protein>
    <submittedName>
        <fullName evidence="4">LLM class flavin-dependent oxidoreductase</fullName>
    </submittedName>
</protein>
<dbReference type="NCBIfam" id="TIGR04020">
    <property type="entry name" value="seco_metab_LLM"/>
    <property type="match status" value="1"/>
</dbReference>
<dbReference type="InterPro" id="IPR024011">
    <property type="entry name" value="Biosynth_lucif-like_mOase_dom"/>
</dbReference>
<keyword evidence="1" id="KW-0560">Oxidoreductase</keyword>
<evidence type="ECO:0000256" key="2">
    <source>
        <dbReference type="ARBA" id="ARBA00023033"/>
    </source>
</evidence>
<evidence type="ECO:0000313" key="4">
    <source>
        <dbReference type="EMBL" id="GAA0936917.1"/>
    </source>
</evidence>
<organism evidence="4 5">
    <name type="scientific">Nonomuraea longicatena</name>
    <dbReference type="NCBI Taxonomy" id="83682"/>
    <lineage>
        <taxon>Bacteria</taxon>
        <taxon>Bacillati</taxon>
        <taxon>Actinomycetota</taxon>
        <taxon>Actinomycetes</taxon>
        <taxon>Streptosporangiales</taxon>
        <taxon>Streptosporangiaceae</taxon>
        <taxon>Nonomuraea</taxon>
    </lineage>
</organism>
<dbReference type="Proteomes" id="UP001501578">
    <property type="component" value="Unassembled WGS sequence"/>
</dbReference>
<evidence type="ECO:0000259" key="3">
    <source>
        <dbReference type="Pfam" id="PF00296"/>
    </source>
</evidence>
<dbReference type="Gene3D" id="3.20.20.30">
    <property type="entry name" value="Luciferase-like domain"/>
    <property type="match status" value="1"/>
</dbReference>
<feature type="domain" description="Luciferase-like" evidence="3">
    <location>
        <begin position="9"/>
        <end position="311"/>
    </location>
</feature>
<keyword evidence="5" id="KW-1185">Reference proteome</keyword>
<dbReference type="RefSeq" id="WP_343952007.1">
    <property type="nucleotide sequence ID" value="NZ_BAAAHQ010000023.1"/>
</dbReference>
<dbReference type="Pfam" id="PF00296">
    <property type="entry name" value="Bac_luciferase"/>
    <property type="match status" value="1"/>
</dbReference>
<proteinExistence type="predicted"/>
<name>A0ABN1Q386_9ACTN</name>
<keyword evidence="2" id="KW-0503">Monooxygenase</keyword>
<dbReference type="InterPro" id="IPR036661">
    <property type="entry name" value="Luciferase-like_sf"/>
</dbReference>
<reference evidence="4 5" key="1">
    <citation type="journal article" date="2019" name="Int. J. Syst. Evol. Microbiol.">
        <title>The Global Catalogue of Microorganisms (GCM) 10K type strain sequencing project: providing services to taxonomists for standard genome sequencing and annotation.</title>
        <authorList>
            <consortium name="The Broad Institute Genomics Platform"/>
            <consortium name="The Broad Institute Genome Sequencing Center for Infectious Disease"/>
            <person name="Wu L."/>
            <person name="Ma J."/>
        </authorList>
    </citation>
    <scope>NUCLEOTIDE SEQUENCE [LARGE SCALE GENOMIC DNA]</scope>
    <source>
        <strain evidence="4 5">JCM 11136</strain>
    </source>
</reference>
<dbReference type="InterPro" id="IPR050766">
    <property type="entry name" value="Bact_Lucif_Oxidored"/>
</dbReference>
<dbReference type="EMBL" id="BAAAHQ010000023">
    <property type="protein sequence ID" value="GAA0936917.1"/>
    <property type="molecule type" value="Genomic_DNA"/>
</dbReference>
<dbReference type="SUPFAM" id="SSF51679">
    <property type="entry name" value="Bacterial luciferase-like"/>
    <property type="match status" value="1"/>
</dbReference>
<accession>A0ABN1Q386</accession>
<sequence>MDFSLFYFGDGGDTGDRYDLLLDGARFADQHGFHAVWTPERHFHSFGGLYPNPSVTGAALAALTERVRIRAGSVVAPLHHPLRIAEEWAVVDNLSGGRVGVSFASGWNAADFCLDPAAYPTRKSALLEQVGTVRALWRGEPLDTVDGQGSPIQVRVHPSPVQPELPTWITSAGDPVTVEGAGAAGYGLLTHLLGQDFDQLAQRIAAYRAAAARAGHPGHVAVMVHTYVGTDDAEVKELVRGPLSAYLRRSLDLSRSHVPSEHPLSREHDHERAAERAVRLAFDRYLAGGLLGGVATCVERARRLAGIGVDEVACLIDFGLPAAQVLKGLRQLDEVRAAG</sequence>
<dbReference type="InterPro" id="IPR011251">
    <property type="entry name" value="Luciferase-like_dom"/>
</dbReference>
<dbReference type="PANTHER" id="PTHR30137">
    <property type="entry name" value="LUCIFERASE-LIKE MONOOXYGENASE"/>
    <property type="match status" value="1"/>
</dbReference>
<evidence type="ECO:0000313" key="5">
    <source>
        <dbReference type="Proteomes" id="UP001501578"/>
    </source>
</evidence>
<dbReference type="PANTHER" id="PTHR30137:SF8">
    <property type="entry name" value="BLR5498 PROTEIN"/>
    <property type="match status" value="1"/>
</dbReference>